<dbReference type="STRING" id="1389489.O159_02460"/>
<feature type="region of interest" description="Disordered" evidence="1">
    <location>
        <begin position="433"/>
        <end position="459"/>
    </location>
</feature>
<gene>
    <name evidence="5" type="ORF">O159_02460</name>
</gene>
<evidence type="ECO:0000313" key="6">
    <source>
        <dbReference type="Proteomes" id="UP000016743"/>
    </source>
</evidence>
<dbReference type="EMBL" id="CP006734">
    <property type="protein sequence ID" value="AGW40480.1"/>
    <property type="molecule type" value="Genomic_DNA"/>
</dbReference>
<dbReference type="eggNOG" id="COG1835">
    <property type="taxonomic scope" value="Bacteria"/>
</dbReference>
<evidence type="ECO:0000256" key="2">
    <source>
        <dbReference type="SAM" id="Phobius"/>
    </source>
</evidence>
<feature type="compositionally biased region" description="Basic residues" evidence="1">
    <location>
        <begin position="445"/>
        <end position="459"/>
    </location>
</feature>
<keyword evidence="2" id="KW-1133">Transmembrane helix</keyword>
<feature type="region of interest" description="Disordered" evidence="1">
    <location>
        <begin position="230"/>
        <end position="252"/>
    </location>
</feature>
<dbReference type="HOGENOM" id="CLU_595536_0_0_11"/>
<dbReference type="AlphaFoldDB" id="U3P2E3"/>
<feature type="transmembrane region" description="Helical" evidence="2">
    <location>
        <begin position="78"/>
        <end position="96"/>
    </location>
</feature>
<dbReference type="InterPro" id="IPR002656">
    <property type="entry name" value="Acyl_transf_3_dom"/>
</dbReference>
<evidence type="ECO:0008006" key="7">
    <source>
        <dbReference type="Google" id="ProtNLM"/>
    </source>
</evidence>
<evidence type="ECO:0000259" key="4">
    <source>
        <dbReference type="Pfam" id="PF19040"/>
    </source>
</evidence>
<dbReference type="GO" id="GO:0009103">
    <property type="term" value="P:lipopolysaccharide biosynthetic process"/>
    <property type="evidence" value="ECO:0007669"/>
    <property type="project" value="TreeGrafter"/>
</dbReference>
<keyword evidence="2" id="KW-0812">Transmembrane</keyword>
<feature type="transmembrane region" description="Helical" evidence="2">
    <location>
        <begin position="146"/>
        <end position="167"/>
    </location>
</feature>
<feature type="transmembrane region" description="Helical" evidence="2">
    <location>
        <begin position="30"/>
        <end position="47"/>
    </location>
</feature>
<feature type="transmembrane region" description="Helical" evidence="2">
    <location>
        <begin position="191"/>
        <end position="213"/>
    </location>
</feature>
<dbReference type="PATRIC" id="fig|1389489.3.peg.230"/>
<evidence type="ECO:0000256" key="1">
    <source>
        <dbReference type="SAM" id="MobiDB-lite"/>
    </source>
</evidence>
<dbReference type="PANTHER" id="PTHR23028:SF53">
    <property type="entry name" value="ACYL_TRANSF_3 DOMAIN-CONTAINING PROTEIN"/>
    <property type="match status" value="1"/>
</dbReference>
<dbReference type="InterPro" id="IPR050879">
    <property type="entry name" value="Acyltransferase_3"/>
</dbReference>
<protein>
    <recommendedName>
        <fullName evidence="7">Acyltransferase</fullName>
    </recommendedName>
</protein>
<dbReference type="KEGG" id="lxy:O159_02460"/>
<sequence length="459" mass="48743">MTVLLFAAALSLTISDPGSAYFITPARLWELLLGGVIALSMPLFSRAGAWFRPLAMCIGFVGILVAAFVTPATSGLPAPWSALAVLSTALILAFPWQPRRFAALNPLTNPVSGYIGDISYSLYLWHFPAIILVTEGFRGLPGQGTPIPAIVAIVVSFVLAALSYRFVEEPVRKSSWLEPGKRRSATSIQRLRMVGLGALTIVSCLAVVAAFTVNRAGSAQAVDNMPSAGATATATAPETTTGQGGETGAAKTELQAKLSTALQATSWPQLDTDPGDPKGPQLDPRFDECSSFKYKRESCTFGDPAAPKTAVLVGDSIAAAYLPGLAEVFGQGEWKLETAALYACPFIDLRLGDRAAAADACEKRRDAEVELVTSTNPDLVIVANTYLRNKTLDTGKSATLNEWQTAFDAQLTKLNGSYKSITVLPPPPYGASVETCYSPPAPGRRSARRRSRAPTTRGR</sequence>
<proteinExistence type="predicted"/>
<dbReference type="GO" id="GO:0016020">
    <property type="term" value="C:membrane"/>
    <property type="evidence" value="ECO:0007669"/>
    <property type="project" value="TreeGrafter"/>
</dbReference>
<feature type="transmembrane region" description="Helical" evidence="2">
    <location>
        <begin position="54"/>
        <end position="72"/>
    </location>
</feature>
<dbReference type="Pfam" id="PF19040">
    <property type="entry name" value="SGNH"/>
    <property type="match status" value="1"/>
</dbReference>
<accession>U3P2E3</accession>
<feature type="domain" description="SGNH" evidence="4">
    <location>
        <begin position="293"/>
        <end position="440"/>
    </location>
</feature>
<evidence type="ECO:0000313" key="5">
    <source>
        <dbReference type="EMBL" id="AGW40480.1"/>
    </source>
</evidence>
<dbReference type="Proteomes" id="UP000016743">
    <property type="component" value="Chromosome"/>
</dbReference>
<dbReference type="InterPro" id="IPR043968">
    <property type="entry name" value="SGNH"/>
</dbReference>
<feature type="transmembrane region" description="Helical" evidence="2">
    <location>
        <begin position="117"/>
        <end position="134"/>
    </location>
</feature>
<reference evidence="5 6" key="1">
    <citation type="journal article" date="2013" name="Genome Announc.">
        <title>Complete Genome Sequence of Leifsonia xyli subsp. cynodontis Strain DSM46306, a Gram-Positive Bacterial Pathogen of Grasses.</title>
        <authorList>
            <person name="Monteiro-Vitorello C.B."/>
            <person name="Zerillo M.M."/>
            <person name="Van Sluys M.A."/>
            <person name="Camargo L.E."/>
            <person name="Kitajima J.P."/>
        </authorList>
    </citation>
    <scope>NUCLEOTIDE SEQUENCE [LARGE SCALE GENOMIC DNA]</scope>
    <source>
        <strain evidence="5 6">DSM 46306</strain>
    </source>
</reference>
<dbReference type="PANTHER" id="PTHR23028">
    <property type="entry name" value="ACETYLTRANSFERASE"/>
    <property type="match status" value="1"/>
</dbReference>
<feature type="compositionally biased region" description="Low complexity" evidence="1">
    <location>
        <begin position="230"/>
        <end position="241"/>
    </location>
</feature>
<keyword evidence="2" id="KW-0472">Membrane</keyword>
<feature type="domain" description="Acyltransferase 3" evidence="3">
    <location>
        <begin position="3"/>
        <end position="164"/>
    </location>
</feature>
<name>U3P2E3_LEIXC</name>
<evidence type="ECO:0000259" key="3">
    <source>
        <dbReference type="Pfam" id="PF01757"/>
    </source>
</evidence>
<keyword evidence="6" id="KW-1185">Reference proteome</keyword>
<organism evidence="5 6">
    <name type="scientific">Leifsonia xyli subsp. cynodontis DSM 46306</name>
    <dbReference type="NCBI Taxonomy" id="1389489"/>
    <lineage>
        <taxon>Bacteria</taxon>
        <taxon>Bacillati</taxon>
        <taxon>Actinomycetota</taxon>
        <taxon>Actinomycetes</taxon>
        <taxon>Micrococcales</taxon>
        <taxon>Microbacteriaceae</taxon>
        <taxon>Leifsonia</taxon>
    </lineage>
</organism>
<dbReference type="Pfam" id="PF01757">
    <property type="entry name" value="Acyl_transf_3"/>
    <property type="match status" value="1"/>
</dbReference>
<dbReference type="GO" id="GO:0016747">
    <property type="term" value="F:acyltransferase activity, transferring groups other than amino-acyl groups"/>
    <property type="evidence" value="ECO:0007669"/>
    <property type="project" value="InterPro"/>
</dbReference>